<proteinExistence type="predicted"/>
<sequence length="199" mass="23894">MSIPIFLEAFTCVKSPVIYVSEYRVNDRSNSQIRKPKYVEEDEEQLCRICFCGNELSKEFGKWMSPCKCIGSIKFVHEECFKNWLHFAPLKQQFQCNSCQFTYQKQWTLKPFKKWSVPTLQINWLQVVEIMIDIYSMLKLYRDTVKVLEGKKSLLRHLIYLIFWRTVIFPDNRISYYFGLGRKLLSAVFHENIMNNHEF</sequence>
<protein>
    <submittedName>
        <fullName evidence="2">RING-CH-type domain-containing protein</fullName>
    </submittedName>
</protein>
<evidence type="ECO:0000313" key="2">
    <source>
        <dbReference type="WBParaSite" id="RSKR_0000845450.1"/>
    </source>
</evidence>
<name>A0AC35U7F4_9BILA</name>
<dbReference type="Proteomes" id="UP000095286">
    <property type="component" value="Unplaced"/>
</dbReference>
<dbReference type="WBParaSite" id="RSKR_0000845450.1">
    <property type="protein sequence ID" value="RSKR_0000845450.1"/>
    <property type="gene ID" value="RSKR_0000845450"/>
</dbReference>
<accession>A0AC35U7F4</accession>
<organism evidence="1 2">
    <name type="scientific">Rhabditophanes sp. KR3021</name>
    <dbReference type="NCBI Taxonomy" id="114890"/>
    <lineage>
        <taxon>Eukaryota</taxon>
        <taxon>Metazoa</taxon>
        <taxon>Ecdysozoa</taxon>
        <taxon>Nematoda</taxon>
        <taxon>Chromadorea</taxon>
        <taxon>Rhabditida</taxon>
        <taxon>Tylenchina</taxon>
        <taxon>Panagrolaimomorpha</taxon>
        <taxon>Strongyloidoidea</taxon>
        <taxon>Alloionematidae</taxon>
        <taxon>Rhabditophanes</taxon>
    </lineage>
</organism>
<reference evidence="2" key="1">
    <citation type="submission" date="2016-11" db="UniProtKB">
        <authorList>
            <consortium name="WormBaseParasite"/>
        </authorList>
    </citation>
    <scope>IDENTIFICATION</scope>
    <source>
        <strain evidence="2">KR3021</strain>
    </source>
</reference>
<evidence type="ECO:0000313" key="1">
    <source>
        <dbReference type="Proteomes" id="UP000095286"/>
    </source>
</evidence>